<dbReference type="Pfam" id="PF13581">
    <property type="entry name" value="HATPase_c_2"/>
    <property type="match status" value="1"/>
</dbReference>
<keyword evidence="1" id="KW-0808">Transferase</keyword>
<sequence length="191" mass="20530">MPKISGLVDTFVEEPAVPFMPQQRERGSPLAAPGEVPPEHVQVMIDLPPGRLIWRRTFLGAPDQIPHARHFVRFLLADAWCRDDAELIVTELSGNAIRHTGSGGAGGTFIVEITRTLESVRVAVYDCGWGGVPRFGVPCSTTAERGRGLAVVATLADAIGYEGSDELGHLVWATLLSPEQRASPSPLSPTD</sequence>
<comment type="caution">
    <text evidence="3">The sequence shown here is derived from an EMBL/GenBank/DDBJ whole genome shotgun (WGS) entry which is preliminary data.</text>
</comment>
<dbReference type="Proteomes" id="UP000610966">
    <property type="component" value="Unassembled WGS sequence"/>
</dbReference>
<dbReference type="SUPFAM" id="SSF55874">
    <property type="entry name" value="ATPase domain of HSP90 chaperone/DNA topoisomerase II/histidine kinase"/>
    <property type="match status" value="1"/>
</dbReference>
<dbReference type="InterPro" id="IPR036890">
    <property type="entry name" value="HATPase_C_sf"/>
</dbReference>
<dbReference type="RefSeq" id="WP_204014924.1">
    <property type="nucleotide sequence ID" value="NZ_BOOG01000017.1"/>
</dbReference>
<dbReference type="InterPro" id="IPR050267">
    <property type="entry name" value="Anti-sigma-factor_SerPK"/>
</dbReference>
<dbReference type="InterPro" id="IPR003594">
    <property type="entry name" value="HATPase_dom"/>
</dbReference>
<reference evidence="3" key="1">
    <citation type="submission" date="2021-01" db="EMBL/GenBank/DDBJ databases">
        <title>Whole genome shotgun sequence of Sphaerimonospora thailandensis NBRC 107569.</title>
        <authorList>
            <person name="Komaki H."/>
            <person name="Tamura T."/>
        </authorList>
    </citation>
    <scope>NUCLEOTIDE SEQUENCE</scope>
    <source>
        <strain evidence="3">NBRC 107569</strain>
    </source>
</reference>
<dbReference type="PANTHER" id="PTHR35526:SF3">
    <property type="entry name" value="ANTI-SIGMA-F FACTOR RSBW"/>
    <property type="match status" value="1"/>
</dbReference>
<dbReference type="AlphaFoldDB" id="A0A8J3R9D0"/>
<proteinExistence type="predicted"/>
<dbReference type="Gene3D" id="3.30.565.10">
    <property type="entry name" value="Histidine kinase-like ATPase, C-terminal domain"/>
    <property type="match status" value="1"/>
</dbReference>
<evidence type="ECO:0000313" key="3">
    <source>
        <dbReference type="EMBL" id="GIH69762.1"/>
    </source>
</evidence>
<evidence type="ECO:0000256" key="1">
    <source>
        <dbReference type="ARBA" id="ARBA00022527"/>
    </source>
</evidence>
<organism evidence="3 4">
    <name type="scientific">Sphaerimonospora thailandensis</name>
    <dbReference type="NCBI Taxonomy" id="795644"/>
    <lineage>
        <taxon>Bacteria</taxon>
        <taxon>Bacillati</taxon>
        <taxon>Actinomycetota</taxon>
        <taxon>Actinomycetes</taxon>
        <taxon>Streptosporangiales</taxon>
        <taxon>Streptosporangiaceae</taxon>
        <taxon>Sphaerimonospora</taxon>
    </lineage>
</organism>
<dbReference type="PANTHER" id="PTHR35526">
    <property type="entry name" value="ANTI-SIGMA-F FACTOR RSBW-RELATED"/>
    <property type="match status" value="1"/>
</dbReference>
<accession>A0A8J3R9D0</accession>
<keyword evidence="4" id="KW-1185">Reference proteome</keyword>
<keyword evidence="1" id="KW-0723">Serine/threonine-protein kinase</keyword>
<dbReference type="CDD" id="cd16936">
    <property type="entry name" value="HATPase_RsbW-like"/>
    <property type="match status" value="1"/>
</dbReference>
<protein>
    <recommendedName>
        <fullName evidence="2">Histidine kinase/HSP90-like ATPase domain-containing protein</fullName>
    </recommendedName>
</protein>
<evidence type="ECO:0000259" key="2">
    <source>
        <dbReference type="Pfam" id="PF13581"/>
    </source>
</evidence>
<evidence type="ECO:0000313" key="4">
    <source>
        <dbReference type="Proteomes" id="UP000610966"/>
    </source>
</evidence>
<dbReference type="EMBL" id="BOOG01000017">
    <property type="protein sequence ID" value="GIH69762.1"/>
    <property type="molecule type" value="Genomic_DNA"/>
</dbReference>
<keyword evidence="1" id="KW-0418">Kinase</keyword>
<gene>
    <name evidence="3" type="ORF">Mth01_20150</name>
</gene>
<name>A0A8J3R9D0_9ACTN</name>
<dbReference type="GO" id="GO:0004674">
    <property type="term" value="F:protein serine/threonine kinase activity"/>
    <property type="evidence" value="ECO:0007669"/>
    <property type="project" value="UniProtKB-KW"/>
</dbReference>
<feature type="domain" description="Histidine kinase/HSP90-like ATPase" evidence="2">
    <location>
        <begin position="61"/>
        <end position="173"/>
    </location>
</feature>